<dbReference type="InterPro" id="IPR024185">
    <property type="entry name" value="FTHF_cligase-like_sf"/>
</dbReference>
<sequence>MTSSKENILKTLRSANVAAAPLPNLEGNWITYDAPLEQFCNVLESVGGRAVFVSDEQNLATEVEKVIQEKEALQVYSQLPGINSANVDLTKMTDSHDCESIQFALITGQFGVAENGAIWVDETTIPHRAAWFLTQHLGIVLPSNAIIQNMHEAYNQIKFDGKGFGLFISGPSKTADIEQSLVIGAHGPRSLTVFLTGK</sequence>
<proteinExistence type="predicted"/>
<feature type="domain" description="LUD" evidence="1">
    <location>
        <begin position="36"/>
        <end position="195"/>
    </location>
</feature>
<evidence type="ECO:0000313" key="2">
    <source>
        <dbReference type="EMBL" id="VAX37292.1"/>
    </source>
</evidence>
<reference evidence="2" key="1">
    <citation type="submission" date="2018-06" db="EMBL/GenBank/DDBJ databases">
        <authorList>
            <person name="Zhirakovskaya E."/>
        </authorList>
    </citation>
    <scope>NUCLEOTIDE SEQUENCE</scope>
</reference>
<gene>
    <name evidence="2" type="ORF">MNBD_PLANCTO02-1293</name>
</gene>
<dbReference type="PANTHER" id="PTHR43682:SF1">
    <property type="entry name" value="LACTATE UTILIZATION PROTEIN C"/>
    <property type="match status" value="1"/>
</dbReference>
<organism evidence="2">
    <name type="scientific">hydrothermal vent metagenome</name>
    <dbReference type="NCBI Taxonomy" id="652676"/>
    <lineage>
        <taxon>unclassified sequences</taxon>
        <taxon>metagenomes</taxon>
        <taxon>ecological metagenomes</taxon>
    </lineage>
</organism>
<evidence type="ECO:0000259" key="1">
    <source>
        <dbReference type="Pfam" id="PF02589"/>
    </source>
</evidence>
<name>A0A3B1D970_9ZZZZ</name>
<dbReference type="PANTHER" id="PTHR43682">
    <property type="entry name" value="LACTATE UTILIZATION PROTEIN C"/>
    <property type="match status" value="1"/>
</dbReference>
<dbReference type="Pfam" id="PF02589">
    <property type="entry name" value="LUD_dom"/>
    <property type="match status" value="1"/>
</dbReference>
<dbReference type="EMBL" id="UOGL01000112">
    <property type="protein sequence ID" value="VAX37292.1"/>
    <property type="molecule type" value="Genomic_DNA"/>
</dbReference>
<dbReference type="AlphaFoldDB" id="A0A3B1D970"/>
<dbReference type="InterPro" id="IPR037171">
    <property type="entry name" value="NagB/RpiA_transferase-like"/>
</dbReference>
<dbReference type="InterPro" id="IPR003741">
    <property type="entry name" value="LUD_dom"/>
</dbReference>
<protein>
    <recommendedName>
        <fullName evidence="1">LUD domain-containing protein</fullName>
    </recommendedName>
</protein>
<dbReference type="Gene3D" id="3.40.50.10420">
    <property type="entry name" value="NagB/RpiA/CoA transferase-like"/>
    <property type="match status" value="1"/>
</dbReference>
<dbReference type="SUPFAM" id="SSF100950">
    <property type="entry name" value="NagB/RpiA/CoA transferase-like"/>
    <property type="match status" value="1"/>
</dbReference>
<accession>A0A3B1D970</accession>